<evidence type="ECO:0000256" key="3">
    <source>
        <dbReference type="SAM" id="SignalP"/>
    </source>
</evidence>
<dbReference type="InterPro" id="IPR008969">
    <property type="entry name" value="CarboxyPept-like_regulatory"/>
</dbReference>
<organism evidence="5 6">
    <name type="scientific">Candidatus Nealsonbacteria bacterium RBG_13_42_11</name>
    <dbReference type="NCBI Taxonomy" id="1801663"/>
    <lineage>
        <taxon>Bacteria</taxon>
        <taxon>Candidatus Nealsoniibacteriota</taxon>
    </lineage>
</organism>
<protein>
    <recommendedName>
        <fullName evidence="4">Cohesin domain-containing protein</fullName>
    </recommendedName>
</protein>
<dbReference type="Gene3D" id="2.60.40.680">
    <property type="match status" value="1"/>
</dbReference>
<dbReference type="CDD" id="cd08547">
    <property type="entry name" value="Type_II_cohesin"/>
    <property type="match status" value="1"/>
</dbReference>
<feature type="chain" id="PRO_5009582662" description="Cohesin domain-containing protein" evidence="3">
    <location>
        <begin position="24"/>
        <end position="539"/>
    </location>
</feature>
<dbReference type="InterPro" id="IPR008965">
    <property type="entry name" value="CBM2/CBM3_carb-bd_dom_sf"/>
</dbReference>
<evidence type="ECO:0000313" key="5">
    <source>
        <dbReference type="EMBL" id="OGZ18591.1"/>
    </source>
</evidence>
<keyword evidence="2" id="KW-1133">Transmembrane helix</keyword>
<name>A0A1G2DZU0_9BACT</name>
<dbReference type="Pfam" id="PF00963">
    <property type="entry name" value="Cohesin"/>
    <property type="match status" value="1"/>
</dbReference>
<evidence type="ECO:0000256" key="1">
    <source>
        <dbReference type="SAM" id="MobiDB-lite"/>
    </source>
</evidence>
<dbReference type="GO" id="GO:0030246">
    <property type="term" value="F:carbohydrate binding"/>
    <property type="evidence" value="ECO:0007669"/>
    <property type="project" value="InterPro"/>
</dbReference>
<dbReference type="GO" id="GO:0000272">
    <property type="term" value="P:polysaccharide catabolic process"/>
    <property type="evidence" value="ECO:0007669"/>
    <property type="project" value="InterPro"/>
</dbReference>
<accession>A0A1G2DZU0</accession>
<gene>
    <name evidence="5" type="ORF">A2175_01170</name>
</gene>
<reference evidence="5 6" key="1">
    <citation type="journal article" date="2016" name="Nat. Commun.">
        <title>Thousands of microbial genomes shed light on interconnected biogeochemical processes in an aquifer system.</title>
        <authorList>
            <person name="Anantharaman K."/>
            <person name="Brown C.T."/>
            <person name="Hug L.A."/>
            <person name="Sharon I."/>
            <person name="Castelle C.J."/>
            <person name="Probst A.J."/>
            <person name="Thomas B.C."/>
            <person name="Singh A."/>
            <person name="Wilkins M.J."/>
            <person name="Karaoz U."/>
            <person name="Brodie E.L."/>
            <person name="Williams K.H."/>
            <person name="Hubbard S.S."/>
            <person name="Banfield J.F."/>
        </authorList>
    </citation>
    <scope>NUCLEOTIDE SEQUENCE [LARGE SCALE GENOMIC DNA]</scope>
</reference>
<evidence type="ECO:0000259" key="4">
    <source>
        <dbReference type="Pfam" id="PF00963"/>
    </source>
</evidence>
<feature type="transmembrane region" description="Helical" evidence="2">
    <location>
        <begin position="229"/>
        <end position="254"/>
    </location>
</feature>
<comment type="caution">
    <text evidence="5">The sequence shown here is derived from an EMBL/GenBank/DDBJ whole genome shotgun (WGS) entry which is preliminary data.</text>
</comment>
<feature type="domain" description="Cohesin" evidence="4">
    <location>
        <begin position="36"/>
        <end position="129"/>
    </location>
</feature>
<dbReference type="InterPro" id="IPR002102">
    <property type="entry name" value="Cohesin_dom"/>
</dbReference>
<proteinExistence type="predicted"/>
<dbReference type="AlphaFoldDB" id="A0A1G2DZU0"/>
<dbReference type="Proteomes" id="UP000176755">
    <property type="component" value="Unassembled WGS sequence"/>
</dbReference>
<evidence type="ECO:0000313" key="6">
    <source>
        <dbReference type="Proteomes" id="UP000176755"/>
    </source>
</evidence>
<dbReference type="SUPFAM" id="SSF49384">
    <property type="entry name" value="Carbohydrate-binding domain"/>
    <property type="match status" value="1"/>
</dbReference>
<dbReference type="EMBL" id="MHLY01000010">
    <property type="protein sequence ID" value="OGZ18591.1"/>
    <property type="molecule type" value="Genomic_DNA"/>
</dbReference>
<sequence>MKKIFFAVIAFSLLFFGLSFAEAATLYLSPAAGNYNVGNSFSVSVILNTAGATIGAAEAEINFPSDKLNVNSISKDGSVLNLWVVEPTVSGDKISFKGGKTGGFSGSGAIFVINFQAKAAGSANVSFLAGGRVLTFEAVPVNVLTGTSGGTYNIAESAPPPPPPEELPEEPPVEEPPPPAPPGEEPVPPVEPPEQPVLPIGKQIEEIINNPVVQKIVQNPVTENTVKTVVSVGVGISIVAGMAGTIPFTAGIFLPYRIFQFLGTVFSRKKKKYWGVVYDSFTKQPLDPVYLVLKNKEGTETKTKITDLNGRFGFLVSPGEYYIDIKNLASSEQDYIEVRKTRYKFPSTKIKGSKDELYDDLYHGELIKIKDPAFISINIPLDPVGFNWNEIAKKEVSRFNYHWELFKRWFPTFAFYTGLVLAFFFLFFEPNTFNITMGWVYIGLFALRSFGFRQKSWGLVLDKKTKKPLAFSIIKVFPAGTDAVIQRTICDKVGRYFILAESGVYDLLVEEKKAEEYQPVKKYSNLITKTGVLNKDLFV</sequence>
<dbReference type="SUPFAM" id="SSF49464">
    <property type="entry name" value="Carboxypeptidase regulatory domain-like"/>
    <property type="match status" value="1"/>
</dbReference>
<keyword evidence="3" id="KW-0732">Signal</keyword>
<feature type="transmembrane region" description="Helical" evidence="2">
    <location>
        <begin position="433"/>
        <end position="451"/>
    </location>
</feature>
<feature type="signal peptide" evidence="3">
    <location>
        <begin position="1"/>
        <end position="23"/>
    </location>
</feature>
<feature type="region of interest" description="Disordered" evidence="1">
    <location>
        <begin position="150"/>
        <end position="196"/>
    </location>
</feature>
<feature type="compositionally biased region" description="Pro residues" evidence="1">
    <location>
        <begin position="174"/>
        <end position="196"/>
    </location>
</feature>
<keyword evidence="2" id="KW-0812">Transmembrane</keyword>
<feature type="transmembrane region" description="Helical" evidence="2">
    <location>
        <begin position="409"/>
        <end position="427"/>
    </location>
</feature>
<evidence type="ECO:0000256" key="2">
    <source>
        <dbReference type="SAM" id="Phobius"/>
    </source>
</evidence>
<keyword evidence="2" id="KW-0472">Membrane</keyword>
<dbReference type="STRING" id="1801663.A2175_01170"/>